<feature type="compositionally biased region" description="Basic and acidic residues" evidence="1">
    <location>
        <begin position="8"/>
        <end position="19"/>
    </location>
</feature>
<dbReference type="AlphaFoldDB" id="A0A8X7PFA5"/>
<reference evidence="2 3" key="1">
    <citation type="submission" date="2020-02" db="EMBL/GenBank/DDBJ databases">
        <authorList>
            <person name="Ma Q."/>
            <person name="Huang Y."/>
            <person name="Song X."/>
            <person name="Pei D."/>
        </authorList>
    </citation>
    <scope>NUCLEOTIDE SEQUENCE [LARGE SCALE GENOMIC DNA]</scope>
    <source>
        <strain evidence="2">Sxm20200214</strain>
        <tissue evidence="2">Leaf</tissue>
    </source>
</reference>
<gene>
    <name evidence="2" type="ORF">Bca52824_089490</name>
</gene>
<protein>
    <submittedName>
        <fullName evidence="2">Uncharacterized protein</fullName>
    </submittedName>
</protein>
<dbReference type="EMBL" id="JAAMPC010000017">
    <property type="protein sequence ID" value="KAG2249862.1"/>
    <property type="molecule type" value="Genomic_DNA"/>
</dbReference>
<keyword evidence="3" id="KW-1185">Reference proteome</keyword>
<sequence length="93" mass="10529">MSYSKKPSSYEKTIEESKSRRSHHRKAEGEEIHHPARSVSLPSEQFAGPSEPTKTFARASSFQPERSSEAKHVHPKLPNYEDLAARLAELKGR</sequence>
<comment type="caution">
    <text evidence="2">The sequence shown here is derived from an EMBL/GenBank/DDBJ whole genome shotgun (WGS) entry which is preliminary data.</text>
</comment>
<organism evidence="2 3">
    <name type="scientific">Brassica carinata</name>
    <name type="common">Ethiopian mustard</name>
    <name type="synonym">Abyssinian cabbage</name>
    <dbReference type="NCBI Taxonomy" id="52824"/>
    <lineage>
        <taxon>Eukaryota</taxon>
        <taxon>Viridiplantae</taxon>
        <taxon>Streptophyta</taxon>
        <taxon>Embryophyta</taxon>
        <taxon>Tracheophyta</taxon>
        <taxon>Spermatophyta</taxon>
        <taxon>Magnoliopsida</taxon>
        <taxon>eudicotyledons</taxon>
        <taxon>Gunneridae</taxon>
        <taxon>Pentapetalae</taxon>
        <taxon>rosids</taxon>
        <taxon>malvids</taxon>
        <taxon>Brassicales</taxon>
        <taxon>Brassicaceae</taxon>
        <taxon>Brassiceae</taxon>
        <taxon>Brassica</taxon>
    </lineage>
</organism>
<dbReference type="Proteomes" id="UP000886595">
    <property type="component" value="Unassembled WGS sequence"/>
</dbReference>
<feature type="region of interest" description="Disordered" evidence="1">
    <location>
        <begin position="1"/>
        <end position="77"/>
    </location>
</feature>
<dbReference type="OrthoDB" id="29853at2759"/>
<accession>A0A8X7PFA5</accession>
<evidence type="ECO:0000256" key="1">
    <source>
        <dbReference type="SAM" id="MobiDB-lite"/>
    </source>
</evidence>
<evidence type="ECO:0000313" key="3">
    <source>
        <dbReference type="Proteomes" id="UP000886595"/>
    </source>
</evidence>
<evidence type="ECO:0000313" key="2">
    <source>
        <dbReference type="EMBL" id="KAG2249862.1"/>
    </source>
</evidence>
<name>A0A8X7PFA5_BRACI</name>
<proteinExistence type="predicted"/>